<evidence type="ECO:0000256" key="12">
    <source>
        <dbReference type="RuleBase" id="RU010713"/>
    </source>
</evidence>
<feature type="transmembrane region" description="Helical" evidence="12">
    <location>
        <begin position="190"/>
        <end position="212"/>
    </location>
</feature>
<organism evidence="14">
    <name type="scientific">Caenorhabditis brenneri</name>
    <name type="common">Nematode worm</name>
    <dbReference type="NCBI Taxonomy" id="135651"/>
    <lineage>
        <taxon>Eukaryota</taxon>
        <taxon>Metazoa</taxon>
        <taxon>Ecdysozoa</taxon>
        <taxon>Nematoda</taxon>
        <taxon>Chromadorea</taxon>
        <taxon>Rhabditida</taxon>
        <taxon>Rhabditina</taxon>
        <taxon>Rhabditomorpha</taxon>
        <taxon>Rhabditoidea</taxon>
        <taxon>Rhabditidae</taxon>
        <taxon>Peloderinae</taxon>
        <taxon>Caenorhabditis</taxon>
    </lineage>
</organism>
<dbReference type="GO" id="GO:0005243">
    <property type="term" value="F:gap junction channel activity"/>
    <property type="evidence" value="ECO:0007669"/>
    <property type="project" value="TreeGrafter"/>
</dbReference>
<evidence type="ECO:0000256" key="7">
    <source>
        <dbReference type="ARBA" id="ARBA00022949"/>
    </source>
</evidence>
<name>G0PGH1_CAEBE</name>
<dbReference type="InParanoid" id="G0PGH1"/>
<evidence type="ECO:0000256" key="1">
    <source>
        <dbReference type="ARBA" id="ARBA00004610"/>
    </source>
</evidence>
<dbReference type="Pfam" id="PF00876">
    <property type="entry name" value="Innexin"/>
    <property type="match status" value="1"/>
</dbReference>
<keyword evidence="4" id="KW-1003">Cell membrane</keyword>
<dbReference type="InterPro" id="IPR000990">
    <property type="entry name" value="Innexin"/>
</dbReference>
<keyword evidence="10 12" id="KW-0472">Membrane</keyword>
<dbReference type="STRING" id="135651.G0PGH1"/>
<keyword evidence="5 12" id="KW-0812">Transmembrane</keyword>
<dbReference type="AlphaFoldDB" id="G0PGH1"/>
<evidence type="ECO:0000256" key="3">
    <source>
        <dbReference type="ARBA" id="ARBA00022448"/>
    </source>
</evidence>
<dbReference type="eggNOG" id="ENOG502QT3V">
    <property type="taxonomic scope" value="Eukaryota"/>
</dbReference>
<dbReference type="GO" id="GO:0034220">
    <property type="term" value="P:monoatomic ion transmembrane transport"/>
    <property type="evidence" value="ECO:0007669"/>
    <property type="project" value="UniProtKB-KW"/>
</dbReference>
<accession>G0PGH1</accession>
<dbReference type="GO" id="GO:0005886">
    <property type="term" value="C:plasma membrane"/>
    <property type="evidence" value="ECO:0007669"/>
    <property type="project" value="UniProtKB-SubCell"/>
</dbReference>
<evidence type="ECO:0000256" key="10">
    <source>
        <dbReference type="ARBA" id="ARBA00023136"/>
    </source>
</evidence>
<keyword evidence="3 12" id="KW-0813">Transport</keyword>
<evidence type="ECO:0000313" key="14">
    <source>
        <dbReference type="Proteomes" id="UP000008068"/>
    </source>
</evidence>
<evidence type="ECO:0000313" key="13">
    <source>
        <dbReference type="EMBL" id="EGT55152.1"/>
    </source>
</evidence>
<evidence type="ECO:0000256" key="9">
    <source>
        <dbReference type="ARBA" id="ARBA00023065"/>
    </source>
</evidence>
<sequence>MVMIEAFLGMAKYLSPREDDDWSDRLNYLITPNLLLAFSVLISFKQFGGRPIECMFPNKFPGSWEQYAENYCWSQDTYFVEPTQDVSLVKQEERYTPDRQLSYYQWVPSFSSFKLPSSEHLVIFGRIRIHEVVEKAKDNANVEEEVREKNIGILKRHLSSALRFQANMESKRVQVHKTVTFLNFQYSSGFISWIYLFTKSLYFINVFAQLYFMN</sequence>
<evidence type="ECO:0000256" key="4">
    <source>
        <dbReference type="ARBA" id="ARBA00022475"/>
    </source>
</evidence>
<dbReference type="Proteomes" id="UP000008068">
    <property type="component" value="Unassembled WGS sequence"/>
</dbReference>
<dbReference type="PANTHER" id="PTHR11893">
    <property type="entry name" value="INNEXIN"/>
    <property type="match status" value="1"/>
</dbReference>
<dbReference type="EMBL" id="GL380419">
    <property type="protein sequence ID" value="EGT55152.1"/>
    <property type="molecule type" value="Genomic_DNA"/>
</dbReference>
<keyword evidence="6" id="KW-0303">Gap junction</keyword>
<dbReference type="PANTHER" id="PTHR11893:SF31">
    <property type="entry name" value="INNEXIN-11"/>
    <property type="match status" value="1"/>
</dbReference>
<dbReference type="OrthoDB" id="5867527at2759"/>
<evidence type="ECO:0000256" key="11">
    <source>
        <dbReference type="ARBA" id="ARBA00023303"/>
    </source>
</evidence>
<dbReference type="HOGENOM" id="CLU_035763_3_0_1"/>
<keyword evidence="7" id="KW-0965">Cell junction</keyword>
<gene>
    <name evidence="12" type="primary">inx</name>
    <name evidence="13" type="ORF">CAEBREN_30796</name>
</gene>
<comment type="function">
    <text evidence="12">Structural component of the gap junctions.</text>
</comment>
<evidence type="ECO:0000256" key="8">
    <source>
        <dbReference type="ARBA" id="ARBA00022989"/>
    </source>
</evidence>
<comment type="subcellular location">
    <subcellularLocation>
        <location evidence="1">Cell junction</location>
        <location evidence="1">Gap junction</location>
    </subcellularLocation>
    <subcellularLocation>
        <location evidence="2 12">Cell membrane</location>
        <topology evidence="2 12">Multi-pass membrane protein</topology>
    </subcellularLocation>
</comment>
<protein>
    <recommendedName>
        <fullName evidence="12">Innexin</fullName>
    </recommendedName>
</protein>
<keyword evidence="9 12" id="KW-0406">Ion transport</keyword>
<reference evidence="14" key="1">
    <citation type="submission" date="2011-07" db="EMBL/GenBank/DDBJ databases">
        <authorList>
            <consortium name="Caenorhabditis brenneri Sequencing and Analysis Consortium"/>
            <person name="Wilson R.K."/>
        </authorList>
    </citation>
    <scope>NUCLEOTIDE SEQUENCE [LARGE SCALE GENOMIC DNA]</scope>
    <source>
        <strain evidence="14">PB2801</strain>
    </source>
</reference>
<keyword evidence="8 12" id="KW-1133">Transmembrane helix</keyword>
<comment type="similarity">
    <text evidence="12">Belongs to the pannexin family.</text>
</comment>
<evidence type="ECO:0000256" key="5">
    <source>
        <dbReference type="ARBA" id="ARBA00022692"/>
    </source>
</evidence>
<dbReference type="PROSITE" id="PS51013">
    <property type="entry name" value="PANNEXIN"/>
    <property type="match status" value="1"/>
</dbReference>
<comment type="caution">
    <text evidence="12">Lacks conserved residue(s) required for the propagation of feature annotation.</text>
</comment>
<keyword evidence="11 12" id="KW-0407">Ion channel</keyword>
<dbReference type="PRINTS" id="PR01262">
    <property type="entry name" value="INNEXIN"/>
</dbReference>
<dbReference type="GO" id="GO:0005921">
    <property type="term" value="C:gap junction"/>
    <property type="evidence" value="ECO:0007669"/>
    <property type="project" value="UniProtKB-SubCell"/>
</dbReference>
<keyword evidence="14" id="KW-1185">Reference proteome</keyword>
<evidence type="ECO:0000256" key="2">
    <source>
        <dbReference type="ARBA" id="ARBA00004651"/>
    </source>
</evidence>
<evidence type="ECO:0000256" key="6">
    <source>
        <dbReference type="ARBA" id="ARBA00022868"/>
    </source>
</evidence>
<proteinExistence type="inferred from homology"/>